<organism evidence="2 3">
    <name type="scientific">Cyclotella atomus</name>
    <dbReference type="NCBI Taxonomy" id="382360"/>
    <lineage>
        <taxon>Eukaryota</taxon>
        <taxon>Sar</taxon>
        <taxon>Stramenopiles</taxon>
        <taxon>Ochrophyta</taxon>
        <taxon>Bacillariophyta</taxon>
        <taxon>Coscinodiscophyceae</taxon>
        <taxon>Thalassiosirophycidae</taxon>
        <taxon>Stephanodiscales</taxon>
        <taxon>Stephanodiscaceae</taxon>
        <taxon>Cyclotella</taxon>
    </lineage>
</organism>
<feature type="region of interest" description="Disordered" evidence="1">
    <location>
        <begin position="127"/>
        <end position="150"/>
    </location>
</feature>
<accession>A0ABD3PLB7</accession>
<evidence type="ECO:0000256" key="1">
    <source>
        <dbReference type="SAM" id="MobiDB-lite"/>
    </source>
</evidence>
<dbReference type="Proteomes" id="UP001530400">
    <property type="component" value="Unassembled WGS sequence"/>
</dbReference>
<feature type="compositionally biased region" description="Low complexity" evidence="1">
    <location>
        <begin position="9"/>
        <end position="20"/>
    </location>
</feature>
<evidence type="ECO:0000313" key="3">
    <source>
        <dbReference type="Proteomes" id="UP001530400"/>
    </source>
</evidence>
<feature type="region of interest" description="Disordered" evidence="1">
    <location>
        <begin position="1"/>
        <end position="20"/>
    </location>
</feature>
<dbReference type="AlphaFoldDB" id="A0ABD3PLB7"/>
<sequence>MSPIETRPRSSSFSSTPTFSSDLSKLRLATNNQSVVSSYTAAIEIASTFDVLTSSHSPLVRKVVLGCEDDWISFFERSNCVTTAADGSNEVNLEKFLRYCFDIAYKMPASPSTRPLRGNAHVRSVSHGGVPLPVGSPGGTRRASPPQLSI</sequence>
<dbReference type="EMBL" id="JALLPJ020000565">
    <property type="protein sequence ID" value="KAL3788449.1"/>
    <property type="molecule type" value="Genomic_DNA"/>
</dbReference>
<comment type="caution">
    <text evidence="2">The sequence shown here is derived from an EMBL/GenBank/DDBJ whole genome shotgun (WGS) entry which is preliminary data.</text>
</comment>
<proteinExistence type="predicted"/>
<protein>
    <submittedName>
        <fullName evidence="2">Uncharacterized protein</fullName>
    </submittedName>
</protein>
<reference evidence="2 3" key="1">
    <citation type="submission" date="2024-10" db="EMBL/GenBank/DDBJ databases">
        <title>Updated reference genomes for cyclostephanoid diatoms.</title>
        <authorList>
            <person name="Roberts W.R."/>
            <person name="Alverson A.J."/>
        </authorList>
    </citation>
    <scope>NUCLEOTIDE SEQUENCE [LARGE SCALE GENOMIC DNA]</scope>
    <source>
        <strain evidence="2 3">AJA010-31</strain>
    </source>
</reference>
<keyword evidence="3" id="KW-1185">Reference proteome</keyword>
<evidence type="ECO:0000313" key="2">
    <source>
        <dbReference type="EMBL" id="KAL3788449.1"/>
    </source>
</evidence>
<gene>
    <name evidence="2" type="ORF">ACHAWO_007404</name>
</gene>
<name>A0ABD3PLB7_9STRA</name>